<dbReference type="PANTHER" id="PTHR23098:SF16">
    <property type="entry name" value="REGULATORY PROTEIN ZESTE"/>
    <property type="match status" value="1"/>
</dbReference>
<keyword evidence="4" id="KW-1185">Reference proteome</keyword>
<feature type="region of interest" description="Disordered" evidence="1">
    <location>
        <begin position="66"/>
        <end position="85"/>
    </location>
</feature>
<dbReference type="GO" id="GO:0005634">
    <property type="term" value="C:nucleus"/>
    <property type="evidence" value="ECO:0007669"/>
    <property type="project" value="TreeGrafter"/>
</dbReference>
<dbReference type="OrthoDB" id="5803015at2759"/>
<protein>
    <recommendedName>
        <fullName evidence="2">Myb/SANT-like DNA-binding domain-containing protein</fullName>
    </recommendedName>
</protein>
<gene>
    <name evidence="3" type="ORF">SKAU_G00326590</name>
</gene>
<dbReference type="AlphaFoldDB" id="A0A9Q1EPQ3"/>
<accession>A0A9Q1EPQ3</accession>
<evidence type="ECO:0000259" key="2">
    <source>
        <dbReference type="Pfam" id="PF13873"/>
    </source>
</evidence>
<dbReference type="Proteomes" id="UP001152622">
    <property type="component" value="Chromosome 14"/>
</dbReference>
<comment type="caution">
    <text evidence="3">The sequence shown here is derived from an EMBL/GenBank/DDBJ whole genome shotgun (WGS) entry which is preliminary data.</text>
</comment>
<dbReference type="PANTHER" id="PTHR23098">
    <property type="entry name" value="AGAP001331-PA-RELATED"/>
    <property type="match status" value="1"/>
</dbReference>
<reference evidence="3" key="1">
    <citation type="journal article" date="2023" name="Science">
        <title>Genome structures resolve the early diversification of teleost fishes.</title>
        <authorList>
            <person name="Parey E."/>
            <person name="Louis A."/>
            <person name="Montfort J."/>
            <person name="Bouchez O."/>
            <person name="Roques C."/>
            <person name="Iampietro C."/>
            <person name="Lluch J."/>
            <person name="Castinel A."/>
            <person name="Donnadieu C."/>
            <person name="Desvignes T."/>
            <person name="Floi Bucao C."/>
            <person name="Jouanno E."/>
            <person name="Wen M."/>
            <person name="Mejri S."/>
            <person name="Dirks R."/>
            <person name="Jansen H."/>
            <person name="Henkel C."/>
            <person name="Chen W.J."/>
            <person name="Zahm M."/>
            <person name="Cabau C."/>
            <person name="Klopp C."/>
            <person name="Thompson A.W."/>
            <person name="Robinson-Rechavi M."/>
            <person name="Braasch I."/>
            <person name="Lecointre G."/>
            <person name="Bobe J."/>
            <person name="Postlethwait J.H."/>
            <person name="Berthelot C."/>
            <person name="Roest Crollius H."/>
            <person name="Guiguen Y."/>
        </authorList>
    </citation>
    <scope>NUCLEOTIDE SEQUENCE</scope>
    <source>
        <strain evidence="3">WJC10195</strain>
    </source>
</reference>
<dbReference type="Pfam" id="PF13873">
    <property type="entry name" value="Myb_DNA-bind_5"/>
    <property type="match status" value="1"/>
</dbReference>
<evidence type="ECO:0000256" key="1">
    <source>
        <dbReference type="SAM" id="MobiDB-lite"/>
    </source>
</evidence>
<organism evidence="3 4">
    <name type="scientific">Synaphobranchus kaupii</name>
    <name type="common">Kaup's arrowtooth eel</name>
    <dbReference type="NCBI Taxonomy" id="118154"/>
    <lineage>
        <taxon>Eukaryota</taxon>
        <taxon>Metazoa</taxon>
        <taxon>Chordata</taxon>
        <taxon>Craniata</taxon>
        <taxon>Vertebrata</taxon>
        <taxon>Euteleostomi</taxon>
        <taxon>Actinopterygii</taxon>
        <taxon>Neopterygii</taxon>
        <taxon>Teleostei</taxon>
        <taxon>Anguilliformes</taxon>
        <taxon>Synaphobranchidae</taxon>
        <taxon>Synaphobranchus</taxon>
    </lineage>
</organism>
<dbReference type="EMBL" id="JAINUF010000014">
    <property type="protein sequence ID" value="KAJ8342731.1"/>
    <property type="molecule type" value="Genomic_DNA"/>
</dbReference>
<evidence type="ECO:0000313" key="3">
    <source>
        <dbReference type="EMBL" id="KAJ8342731.1"/>
    </source>
</evidence>
<feature type="domain" description="Myb/SANT-like DNA-binding" evidence="2">
    <location>
        <begin position="5"/>
        <end position="64"/>
    </location>
</feature>
<name>A0A9Q1EPQ3_SYNKA</name>
<evidence type="ECO:0000313" key="4">
    <source>
        <dbReference type="Proteomes" id="UP001152622"/>
    </source>
</evidence>
<proteinExistence type="predicted"/>
<sequence>MSSGRKPNFSKDEVFTIIELVGQNKNIIFGKYSDIITRDAKMEKWQYIANAVNGVAGTQRSLVSIPQQSSQKRPLHSHLPPMPPRELLTVPLRVVMNQTLAKPKGKEWTPAPTSRQALELEDMQTSHRHRC</sequence>
<dbReference type="InterPro" id="IPR028002">
    <property type="entry name" value="Myb_DNA-bind_5"/>
</dbReference>